<dbReference type="OrthoDB" id="1091850at2"/>
<dbReference type="RefSeq" id="WP_074234828.1">
    <property type="nucleotide sequence ID" value="NZ_FSRK01000001.1"/>
</dbReference>
<dbReference type="AlphaFoldDB" id="A0A1N6GEG8"/>
<organism evidence="1 2">
    <name type="scientific">Epilithonimonas zeae</name>
    <dbReference type="NCBI Taxonomy" id="1416779"/>
    <lineage>
        <taxon>Bacteria</taxon>
        <taxon>Pseudomonadati</taxon>
        <taxon>Bacteroidota</taxon>
        <taxon>Flavobacteriia</taxon>
        <taxon>Flavobacteriales</taxon>
        <taxon>Weeksellaceae</taxon>
        <taxon>Chryseobacterium group</taxon>
        <taxon>Epilithonimonas</taxon>
    </lineage>
</organism>
<proteinExistence type="predicted"/>
<evidence type="ECO:0000313" key="1">
    <source>
        <dbReference type="EMBL" id="SIO05901.1"/>
    </source>
</evidence>
<gene>
    <name evidence="1" type="ORF">SAMN05444409_1802</name>
</gene>
<dbReference type="Pfam" id="PF14064">
    <property type="entry name" value="HmuY"/>
    <property type="match status" value="2"/>
</dbReference>
<reference evidence="2" key="1">
    <citation type="submission" date="2016-11" db="EMBL/GenBank/DDBJ databases">
        <authorList>
            <person name="Varghese N."/>
            <person name="Submissions S."/>
        </authorList>
    </citation>
    <scope>NUCLEOTIDE SEQUENCE [LARGE SCALE GENOMIC DNA]</scope>
    <source>
        <strain evidence="2">DSM 27623</strain>
    </source>
</reference>
<dbReference type="InterPro" id="IPR025921">
    <property type="entry name" value="HmuY"/>
</dbReference>
<keyword evidence="2" id="KW-1185">Reference proteome</keyword>
<sequence length="368" mass="41171">MKKLLFLLISTSFIFQSCLRDNEDPVAVSPIIGKIDSADVGGASEPNQVWYDLSSGDKTLNKRTDWDLAFYSGDEFKVIINSSIMMAAGKIPNVTDINQVKESDVATLKTKVQVANFDPNNVTYIDDVKGNFPTSYTAIEEVKVVDSDNAVYLVNMGKNIYTGSIPIGSVTTGGTDRGWMKLQIVRNGSSAYKIKYANIGETTYKEYIINKNTDYNFNYFSMTDNKEVVIQPQKQKWDLCFTVFTNVIEGAGTYIYADFVTDNIVGGSASYQVTIPAGTPASDYYNNFTAADIDISKFDHTDQRAIGANWRNPVGTNGLEVYGDRFYVVKDPEGFYFKLRFTRMTKTKTDQYGEAGERGFPQFEYKPL</sequence>
<name>A0A1N6GEG8_9FLAO</name>
<dbReference type="PROSITE" id="PS51257">
    <property type="entry name" value="PROKAR_LIPOPROTEIN"/>
    <property type="match status" value="1"/>
</dbReference>
<dbReference type="STRING" id="1416779.SAMN05444409_1802"/>
<dbReference type="Proteomes" id="UP000185207">
    <property type="component" value="Unassembled WGS sequence"/>
</dbReference>
<dbReference type="EMBL" id="FSRK01000001">
    <property type="protein sequence ID" value="SIO05901.1"/>
    <property type="molecule type" value="Genomic_DNA"/>
</dbReference>
<dbReference type="CDD" id="cd12105">
    <property type="entry name" value="HmuY"/>
    <property type="match status" value="1"/>
</dbReference>
<evidence type="ECO:0000313" key="2">
    <source>
        <dbReference type="Proteomes" id="UP000185207"/>
    </source>
</evidence>
<accession>A0A1N6GEG8</accession>
<protein>
    <submittedName>
        <fullName evidence="1">HmuY protein</fullName>
    </submittedName>
</protein>